<sequence length="708" mass="80167">MIERMSTQNKSLNITTLILGLVIFFFPFFRGLYFQKEFYIASLIISIIILATIILNKEKIVLSTPIEYFAIIFVLFYLINFPFSINKELASFELIKNLTYLMVFLLVSTKITTKKDITYFNWILILSGIVVSLIGLGAAFGTFSYKGAFVDGMICSTFQYHNTFGAYMLGILFLAMGEICDTDDWKIYILNIAGYLLFLGFILSYSRGAWILLPVVGFVAFIFLKNEGLKKVILSFITIIVSFGITFGPIHQGISGQNAAKGWLWLLIGLTITFVISFLLEKVSRKIPTLKVKRIYIAIALLLIVIAVTFLVTSGALNKYLPDSIVQRIQGINLKTFTVVERGVFYKDATKLIKDHPIIGTGGGGWQTLYSMYKTYDYTSTQAHNYIMQTWIEVGTLGILALIGLYLSFIWISYKLLRSITDNNLSDKILGVICSILVLIGHSVIDFDMALGAYAITLWILLGVVVAVSNNFVGLKSIKKIKIHYIGPIVLTAIILITSGMFSLGRMYSQKAVASFTQKDYIKAEKYFSKAAILNPFNPNYKFDLGNIQYSLGKSQRSKKLMERGLRNLENGLKLNKTDLKILTNAVSLYLNQGNIEKGLELLENLEKYHPLNDNTYLNSIKVYYKLGVFYMKQGKVDEAKKYFEKVVLVDEKVKQLNEELKTRREKLFKDIHDIPKPYAENRFSITLDKSSINAINSAKNILNKLNK</sequence>
<dbReference type="PANTHER" id="PTHR37422">
    <property type="entry name" value="TEICHURONIC ACID BIOSYNTHESIS PROTEIN TUAE"/>
    <property type="match status" value="1"/>
</dbReference>
<feature type="transmembrane region" description="Helical" evidence="6">
    <location>
        <begin position="262"/>
        <end position="283"/>
    </location>
</feature>
<evidence type="ECO:0000256" key="1">
    <source>
        <dbReference type="ARBA" id="ARBA00004141"/>
    </source>
</evidence>
<keyword evidence="2 6" id="KW-0812">Transmembrane</keyword>
<reference evidence="8 9" key="1">
    <citation type="submission" date="2016-08" db="EMBL/GenBank/DDBJ databases">
        <title>Novel Firmicutes and Novel Genomes.</title>
        <authorList>
            <person name="Poppleton D.I."/>
            <person name="Gribaldo S."/>
        </authorList>
    </citation>
    <scope>NUCLEOTIDE SEQUENCE [LARGE SCALE GENOMIC DNA]</scope>
    <source>
        <strain evidence="8 9">CTT3</strain>
    </source>
</reference>
<keyword evidence="9" id="KW-1185">Reference proteome</keyword>
<feature type="repeat" description="TPR" evidence="5">
    <location>
        <begin position="621"/>
        <end position="654"/>
    </location>
</feature>
<feature type="transmembrane region" description="Helical" evidence="6">
    <location>
        <begin position="12"/>
        <end position="32"/>
    </location>
</feature>
<dbReference type="Pfam" id="PF04932">
    <property type="entry name" value="Wzy_C"/>
    <property type="match status" value="1"/>
</dbReference>
<dbReference type="OrthoDB" id="1808577at2"/>
<feature type="transmembrane region" description="Helical" evidence="6">
    <location>
        <begin position="67"/>
        <end position="83"/>
    </location>
</feature>
<dbReference type="InterPro" id="IPR051533">
    <property type="entry name" value="WaaL-like"/>
</dbReference>
<feature type="transmembrane region" description="Helical" evidence="6">
    <location>
        <begin position="38"/>
        <end position="55"/>
    </location>
</feature>
<evidence type="ECO:0000256" key="2">
    <source>
        <dbReference type="ARBA" id="ARBA00022692"/>
    </source>
</evidence>
<dbReference type="EMBL" id="MCIB01000012">
    <property type="protein sequence ID" value="RKD32265.1"/>
    <property type="molecule type" value="Genomic_DNA"/>
</dbReference>
<protein>
    <recommendedName>
        <fullName evidence="7">O-antigen ligase-related domain-containing protein</fullName>
    </recommendedName>
</protein>
<feature type="transmembrane region" description="Helical" evidence="6">
    <location>
        <begin position="295"/>
        <end position="317"/>
    </location>
</feature>
<dbReference type="Proteomes" id="UP000284177">
    <property type="component" value="Unassembled WGS sequence"/>
</dbReference>
<feature type="transmembrane region" description="Helical" evidence="6">
    <location>
        <begin position="89"/>
        <end position="107"/>
    </location>
</feature>
<feature type="transmembrane region" description="Helical" evidence="6">
    <location>
        <begin position="187"/>
        <end position="203"/>
    </location>
</feature>
<evidence type="ECO:0000256" key="6">
    <source>
        <dbReference type="SAM" id="Phobius"/>
    </source>
</evidence>
<keyword evidence="4 6" id="KW-0472">Membrane</keyword>
<feature type="transmembrane region" description="Helical" evidence="6">
    <location>
        <begin position="429"/>
        <end position="445"/>
    </location>
</feature>
<accession>A0A419T492</accession>
<evidence type="ECO:0000259" key="7">
    <source>
        <dbReference type="Pfam" id="PF04932"/>
    </source>
</evidence>
<feature type="transmembrane region" description="Helical" evidence="6">
    <location>
        <begin position="232"/>
        <end position="250"/>
    </location>
</feature>
<dbReference type="SUPFAM" id="SSF48452">
    <property type="entry name" value="TPR-like"/>
    <property type="match status" value="1"/>
</dbReference>
<dbReference type="InterPro" id="IPR007016">
    <property type="entry name" value="O-antigen_ligase-rel_domated"/>
</dbReference>
<feature type="transmembrane region" description="Helical" evidence="6">
    <location>
        <begin position="451"/>
        <end position="473"/>
    </location>
</feature>
<dbReference type="GO" id="GO:0016020">
    <property type="term" value="C:membrane"/>
    <property type="evidence" value="ECO:0007669"/>
    <property type="project" value="UniProtKB-SubCell"/>
</dbReference>
<feature type="transmembrane region" description="Helical" evidence="6">
    <location>
        <begin position="394"/>
        <end position="417"/>
    </location>
</feature>
<feature type="transmembrane region" description="Helical" evidence="6">
    <location>
        <begin position="160"/>
        <end position="180"/>
    </location>
</feature>
<gene>
    <name evidence="8" type="ORF">BET03_02840</name>
</gene>
<dbReference type="PROSITE" id="PS50005">
    <property type="entry name" value="TPR"/>
    <property type="match status" value="1"/>
</dbReference>
<feature type="transmembrane region" description="Helical" evidence="6">
    <location>
        <begin position="485"/>
        <end position="508"/>
    </location>
</feature>
<dbReference type="SMART" id="SM00028">
    <property type="entry name" value="TPR"/>
    <property type="match status" value="3"/>
</dbReference>
<dbReference type="Gene3D" id="1.25.40.10">
    <property type="entry name" value="Tetratricopeptide repeat domain"/>
    <property type="match status" value="1"/>
</dbReference>
<dbReference type="PROSITE" id="PS50293">
    <property type="entry name" value="TPR_REGION"/>
    <property type="match status" value="1"/>
</dbReference>
<keyword evidence="3 6" id="KW-1133">Transmembrane helix</keyword>
<dbReference type="InterPro" id="IPR019734">
    <property type="entry name" value="TPR_rpt"/>
</dbReference>
<name>A0A419T492_9FIRM</name>
<evidence type="ECO:0000313" key="8">
    <source>
        <dbReference type="EMBL" id="RKD32265.1"/>
    </source>
</evidence>
<feature type="transmembrane region" description="Helical" evidence="6">
    <location>
        <begin position="209"/>
        <end position="225"/>
    </location>
</feature>
<organism evidence="8 9">
    <name type="scientific">Thermohalobacter berrensis</name>
    <dbReference type="NCBI Taxonomy" id="99594"/>
    <lineage>
        <taxon>Bacteria</taxon>
        <taxon>Bacillati</taxon>
        <taxon>Bacillota</taxon>
        <taxon>Tissierellia</taxon>
        <taxon>Tissierellales</taxon>
        <taxon>Thermohalobacteraceae</taxon>
        <taxon>Thermohalobacter</taxon>
    </lineage>
</organism>
<comment type="subcellular location">
    <subcellularLocation>
        <location evidence="1">Membrane</location>
        <topology evidence="1">Multi-pass membrane protein</topology>
    </subcellularLocation>
</comment>
<comment type="caution">
    <text evidence="8">The sequence shown here is derived from an EMBL/GenBank/DDBJ whole genome shotgun (WGS) entry which is preliminary data.</text>
</comment>
<dbReference type="Pfam" id="PF13181">
    <property type="entry name" value="TPR_8"/>
    <property type="match status" value="1"/>
</dbReference>
<dbReference type="PANTHER" id="PTHR37422:SF13">
    <property type="entry name" value="LIPOPOLYSACCHARIDE BIOSYNTHESIS PROTEIN PA4999-RELATED"/>
    <property type="match status" value="1"/>
</dbReference>
<evidence type="ECO:0000256" key="5">
    <source>
        <dbReference type="PROSITE-ProRule" id="PRU00339"/>
    </source>
</evidence>
<keyword evidence="5" id="KW-0802">TPR repeat</keyword>
<proteinExistence type="predicted"/>
<evidence type="ECO:0000256" key="4">
    <source>
        <dbReference type="ARBA" id="ARBA00023136"/>
    </source>
</evidence>
<evidence type="ECO:0000313" key="9">
    <source>
        <dbReference type="Proteomes" id="UP000284177"/>
    </source>
</evidence>
<dbReference type="InterPro" id="IPR011990">
    <property type="entry name" value="TPR-like_helical_dom_sf"/>
</dbReference>
<feature type="domain" description="O-antigen ligase-related" evidence="7">
    <location>
        <begin position="267"/>
        <end position="403"/>
    </location>
</feature>
<evidence type="ECO:0000256" key="3">
    <source>
        <dbReference type="ARBA" id="ARBA00022989"/>
    </source>
</evidence>
<dbReference type="RefSeq" id="WP_120168661.1">
    <property type="nucleotide sequence ID" value="NZ_MCIB01000012.1"/>
</dbReference>
<dbReference type="AlphaFoldDB" id="A0A419T492"/>
<feature type="transmembrane region" description="Helical" evidence="6">
    <location>
        <begin position="119"/>
        <end position="140"/>
    </location>
</feature>